<comment type="caution">
    <text evidence="2">The sequence shown here is derived from an EMBL/GenBank/DDBJ whole genome shotgun (WGS) entry which is preliminary data.</text>
</comment>
<feature type="compositionally biased region" description="Basic and acidic residues" evidence="1">
    <location>
        <begin position="98"/>
        <end position="108"/>
    </location>
</feature>
<organism evidence="2 3">
    <name type="scientific">Phytophthora lilii</name>
    <dbReference type="NCBI Taxonomy" id="2077276"/>
    <lineage>
        <taxon>Eukaryota</taxon>
        <taxon>Sar</taxon>
        <taxon>Stramenopiles</taxon>
        <taxon>Oomycota</taxon>
        <taxon>Peronosporomycetes</taxon>
        <taxon>Peronosporales</taxon>
        <taxon>Peronosporaceae</taxon>
        <taxon>Phytophthora</taxon>
    </lineage>
</organism>
<accession>A0A9W6U3V8</accession>
<evidence type="ECO:0000313" key="2">
    <source>
        <dbReference type="EMBL" id="GMF24879.1"/>
    </source>
</evidence>
<dbReference type="Proteomes" id="UP001165083">
    <property type="component" value="Unassembled WGS sequence"/>
</dbReference>
<keyword evidence="3" id="KW-1185">Reference proteome</keyword>
<sequence>MNSKRSPFHDTHPPNVTNDHIRRYCKVYGEQQGATSIPAICFISATLRKAQPQCEAMSKCKSLLVFLLLAGKRYLKPTTRAANILGISFKTKTVAGQERERRKLDVKDQCQGIGLPP</sequence>
<dbReference type="AlphaFoldDB" id="A0A9W6U3V8"/>
<gene>
    <name evidence="2" type="ORF">Plil01_001022300</name>
</gene>
<feature type="region of interest" description="Disordered" evidence="1">
    <location>
        <begin position="98"/>
        <end position="117"/>
    </location>
</feature>
<evidence type="ECO:0000256" key="1">
    <source>
        <dbReference type="SAM" id="MobiDB-lite"/>
    </source>
</evidence>
<name>A0A9W6U3V8_9STRA</name>
<evidence type="ECO:0000313" key="3">
    <source>
        <dbReference type="Proteomes" id="UP001165083"/>
    </source>
</evidence>
<protein>
    <submittedName>
        <fullName evidence="2">Unnamed protein product</fullName>
    </submittedName>
</protein>
<proteinExistence type="predicted"/>
<reference evidence="2" key="1">
    <citation type="submission" date="2023-04" db="EMBL/GenBank/DDBJ databases">
        <title>Phytophthora lilii NBRC 32176.</title>
        <authorList>
            <person name="Ichikawa N."/>
            <person name="Sato H."/>
            <person name="Tonouchi N."/>
        </authorList>
    </citation>
    <scope>NUCLEOTIDE SEQUENCE</scope>
    <source>
        <strain evidence="2">NBRC 32176</strain>
    </source>
</reference>
<dbReference type="EMBL" id="BSXW01000534">
    <property type="protein sequence ID" value="GMF24879.1"/>
    <property type="molecule type" value="Genomic_DNA"/>
</dbReference>